<keyword evidence="4" id="KW-1185">Reference proteome</keyword>
<name>A0ABT9ZY43_9BACI</name>
<accession>A0ABT9ZY43</accession>
<feature type="transmembrane region" description="Helical" evidence="2">
    <location>
        <begin position="20"/>
        <end position="42"/>
    </location>
</feature>
<evidence type="ECO:0000313" key="4">
    <source>
        <dbReference type="Proteomes" id="UP001230005"/>
    </source>
</evidence>
<dbReference type="EMBL" id="JAUSUG010000011">
    <property type="protein sequence ID" value="MDQ0255611.1"/>
    <property type="molecule type" value="Genomic_DNA"/>
</dbReference>
<feature type="compositionally biased region" description="Basic and acidic residues" evidence="1">
    <location>
        <begin position="59"/>
        <end position="74"/>
    </location>
</feature>
<dbReference type="RefSeq" id="WP_307326620.1">
    <property type="nucleotide sequence ID" value="NZ_JAUSUG010000011.1"/>
</dbReference>
<feature type="region of interest" description="Disordered" evidence="1">
    <location>
        <begin position="46"/>
        <end position="81"/>
    </location>
</feature>
<evidence type="ECO:0000256" key="2">
    <source>
        <dbReference type="SAM" id="Phobius"/>
    </source>
</evidence>
<keyword evidence="2" id="KW-0812">Transmembrane</keyword>
<sequence length="81" mass="8835">MSKLPNSNSEAEDQPPSTPRWVKVCGIIAIVLVLVFIIKMFINGGEHGPARHMQGGEPIKQEEPRDHVKTDGEHNSPGGSH</sequence>
<reference evidence="3 4" key="1">
    <citation type="submission" date="2023-07" db="EMBL/GenBank/DDBJ databases">
        <title>Genomic Encyclopedia of Type Strains, Phase IV (KMG-IV): sequencing the most valuable type-strain genomes for metagenomic binning, comparative biology and taxonomic classification.</title>
        <authorList>
            <person name="Goeker M."/>
        </authorList>
    </citation>
    <scope>NUCLEOTIDE SEQUENCE [LARGE SCALE GENOMIC DNA]</scope>
    <source>
        <strain evidence="3 4">DSM 9768</strain>
    </source>
</reference>
<proteinExistence type="predicted"/>
<dbReference type="Proteomes" id="UP001230005">
    <property type="component" value="Unassembled WGS sequence"/>
</dbReference>
<comment type="caution">
    <text evidence="3">The sequence shown here is derived from an EMBL/GenBank/DDBJ whole genome shotgun (WGS) entry which is preliminary data.</text>
</comment>
<keyword evidence="2" id="KW-1133">Transmembrane helix</keyword>
<protein>
    <submittedName>
        <fullName evidence="3">Uncharacterized protein</fullName>
    </submittedName>
</protein>
<keyword evidence="2" id="KW-0472">Membrane</keyword>
<evidence type="ECO:0000313" key="3">
    <source>
        <dbReference type="EMBL" id="MDQ0255611.1"/>
    </source>
</evidence>
<gene>
    <name evidence="3" type="ORF">J2S74_002993</name>
</gene>
<evidence type="ECO:0000256" key="1">
    <source>
        <dbReference type="SAM" id="MobiDB-lite"/>
    </source>
</evidence>
<organism evidence="3 4">
    <name type="scientific">Evansella vedderi</name>
    <dbReference type="NCBI Taxonomy" id="38282"/>
    <lineage>
        <taxon>Bacteria</taxon>
        <taxon>Bacillati</taxon>
        <taxon>Bacillota</taxon>
        <taxon>Bacilli</taxon>
        <taxon>Bacillales</taxon>
        <taxon>Bacillaceae</taxon>
        <taxon>Evansella</taxon>
    </lineage>
</organism>